<dbReference type="CDD" id="cd02223">
    <property type="entry name" value="cupin_Bh2720-like"/>
    <property type="match status" value="1"/>
</dbReference>
<dbReference type="InterPro" id="IPR014710">
    <property type="entry name" value="RmlC-like_jellyroll"/>
</dbReference>
<reference evidence="3" key="1">
    <citation type="submission" date="2015-10" db="EMBL/GenBank/DDBJ databases">
        <authorList>
            <person name="Luecker S."/>
            <person name="Luecker S."/>
        </authorList>
    </citation>
    <scope>NUCLEOTIDE SEQUENCE [LARGE SCALE GENOMIC DNA]</scope>
</reference>
<dbReference type="STRING" id="1742973.COMA2_80081"/>
<dbReference type="OrthoDB" id="3231985at2"/>
<dbReference type="Proteomes" id="UP000198736">
    <property type="component" value="Unassembled WGS sequence"/>
</dbReference>
<dbReference type="AlphaFoldDB" id="A0A0S4LQR7"/>
<sequence>MGHYITNIEEATITNDMFRKVLFTAAHSQLVLMSLRPGEDIGTETHRLDQFIRVEAGRGTAYLDGAEYPLEDGSAVVIPAGTEHNIRNSGHEALKLYTIYSPPEHKDGVVHVAKQDAVRDHEDHYDGRTTAMLQQVSAP</sequence>
<dbReference type="RefSeq" id="WP_090901891.1">
    <property type="nucleotide sequence ID" value="NZ_CZPZ01000035.1"/>
</dbReference>
<dbReference type="PANTHER" id="PTHR43346">
    <property type="entry name" value="LIGAND BINDING DOMAIN PROTEIN, PUTATIVE (AFU_ORTHOLOGUE AFUA_6G14370)-RELATED"/>
    <property type="match status" value="1"/>
</dbReference>
<dbReference type="InterPro" id="IPR013096">
    <property type="entry name" value="Cupin_2"/>
</dbReference>
<evidence type="ECO:0000259" key="1">
    <source>
        <dbReference type="Pfam" id="PF07883"/>
    </source>
</evidence>
<dbReference type="PANTHER" id="PTHR43346:SF1">
    <property type="entry name" value="QUERCETIN 2,3-DIOXYGENASE-RELATED"/>
    <property type="match status" value="1"/>
</dbReference>
<dbReference type="EMBL" id="CZPZ01000035">
    <property type="protein sequence ID" value="CUS39615.1"/>
    <property type="molecule type" value="Genomic_DNA"/>
</dbReference>
<keyword evidence="3" id="KW-1185">Reference proteome</keyword>
<organism evidence="2 3">
    <name type="scientific">Candidatus Nitrospira nitrificans</name>
    <dbReference type="NCBI Taxonomy" id="1742973"/>
    <lineage>
        <taxon>Bacteria</taxon>
        <taxon>Pseudomonadati</taxon>
        <taxon>Nitrospirota</taxon>
        <taxon>Nitrospiria</taxon>
        <taxon>Nitrospirales</taxon>
        <taxon>Nitrospiraceae</taxon>
        <taxon>Nitrospira</taxon>
    </lineage>
</organism>
<gene>
    <name evidence="2" type="ORF">COMA2_80081</name>
</gene>
<accession>A0A0S4LQR7</accession>
<dbReference type="Pfam" id="PF07883">
    <property type="entry name" value="Cupin_2"/>
    <property type="match status" value="1"/>
</dbReference>
<evidence type="ECO:0000313" key="3">
    <source>
        <dbReference type="Proteomes" id="UP000198736"/>
    </source>
</evidence>
<feature type="domain" description="Cupin type-2" evidence="1">
    <location>
        <begin position="32"/>
        <end position="100"/>
    </location>
</feature>
<dbReference type="Gene3D" id="2.60.120.10">
    <property type="entry name" value="Jelly Rolls"/>
    <property type="match status" value="1"/>
</dbReference>
<name>A0A0S4LQR7_9BACT</name>
<protein>
    <recommendedName>
        <fullName evidence="1">Cupin type-2 domain-containing protein</fullName>
    </recommendedName>
</protein>
<evidence type="ECO:0000313" key="2">
    <source>
        <dbReference type="EMBL" id="CUS39615.1"/>
    </source>
</evidence>
<proteinExistence type="predicted"/>
<dbReference type="InterPro" id="IPR052538">
    <property type="entry name" value="Flavonoid_dioxygenase-like"/>
</dbReference>
<dbReference type="SUPFAM" id="SSF51182">
    <property type="entry name" value="RmlC-like cupins"/>
    <property type="match status" value="1"/>
</dbReference>
<dbReference type="InterPro" id="IPR011051">
    <property type="entry name" value="RmlC_Cupin_sf"/>
</dbReference>